<dbReference type="InterPro" id="IPR006656">
    <property type="entry name" value="Mopterin_OxRdtase"/>
</dbReference>
<reference evidence="6 7" key="1">
    <citation type="journal article" date="2019" name="Extremophiles">
        <title>Biogeography of thermophiles and predominance of Thermus scotoductus in domestic water heaters.</title>
        <authorList>
            <person name="Wilpiszeski R.L."/>
            <person name="Zhang Z."/>
            <person name="House C.H."/>
        </authorList>
    </citation>
    <scope>NUCLEOTIDE SEQUENCE [LARGE SCALE GENOMIC DNA]</scope>
    <source>
        <strain evidence="6 7">32_S32</strain>
    </source>
</reference>
<dbReference type="InterPro" id="IPR012337">
    <property type="entry name" value="RNaseH-like_sf"/>
</dbReference>
<dbReference type="PANTHER" id="PTHR43105">
    <property type="entry name" value="RESPIRATORY NITRATE REDUCTASE"/>
    <property type="match status" value="1"/>
</dbReference>
<feature type="domain" description="4Fe-4S Mo/W bis-MGD-type" evidence="5">
    <location>
        <begin position="4"/>
        <end position="53"/>
    </location>
</feature>
<dbReference type="InterPro" id="IPR001584">
    <property type="entry name" value="Integrase_cat-core"/>
</dbReference>
<evidence type="ECO:0000256" key="3">
    <source>
        <dbReference type="ARBA" id="ARBA00023004"/>
    </source>
</evidence>
<dbReference type="Pfam" id="PF01568">
    <property type="entry name" value="Molydop_binding"/>
    <property type="match status" value="1"/>
</dbReference>
<dbReference type="Pfam" id="PF00384">
    <property type="entry name" value="Molybdopterin"/>
    <property type="match status" value="1"/>
</dbReference>
<dbReference type="GO" id="GO:0015074">
    <property type="term" value="P:DNA integration"/>
    <property type="evidence" value="ECO:0007669"/>
    <property type="project" value="InterPro"/>
</dbReference>
<dbReference type="AlphaFoldDB" id="A0A430RGE5"/>
<sequence>MNTLPSAPTHCCFCAMQCAMELHADGAVKPLPHPINGGKLCVLGLTSGELLGHADRLRTPLVRKGGRLEPTSWEEALEVAVQGFRHIAAEHGKSANAVYGGGSLSNEKAYLLGKFARLALGTPHVDYNGRYCMSAAAAAQNLALGLDRGLNRPLADLPRYDVILLVGSNAAECLPMLMPHLQRAKEGGTRFIVVDPRRTTTANLAALHLAPRPGTDLALANSLLYLLAEAQQLDYDFIAERTQGFEEALRAVQGCTAAWAAEVCGLMPYEIEQAAQLLAGARKALILTGRGADQNSRGVVTSLAFINLALALGADFGTLTGQANGQGGREMGQKADQLPGYRDVEDPADRRAVAGVWGVEPEQLPGKGYSAFEILQAIARGEIRGMLVMGANPIPSSPHSDWVRENLARMDHLVVIDSFLSETARHAKVVLPGALWCEEDGTTTNLEGRVVLRRAVCPPPKGARSDLEILCALAVGLGAGQYFRYGSPKEVYDELRRATKGAKADYYGITWERLEAGEELFWPCPSEDHPGTPRPFAERFAHADGRARFIPTPFRPSAEEPAAPYPLYLTTGRVLYHYLTGNHTRRLERLRKKYPEPLLEVHPETAQRLGLAEGDLAEVSSQRASARYRVKYNPKIRPDTLFVPFHWDGQQAINRLMNPVLDPICQMPEFKVAAVSLSPVAQAEATLFSNETQMGAKGNPVVESFFARFKWEGRDQFLEAKSLEELRGVVEERLRYYHEGRLHSGLGYRTPKEVMDEVLGQSAKGITREAG</sequence>
<dbReference type="GO" id="GO:0022904">
    <property type="term" value="P:respiratory electron transport chain"/>
    <property type="evidence" value="ECO:0007669"/>
    <property type="project" value="TreeGrafter"/>
</dbReference>
<keyword evidence="2" id="KW-0479">Metal-binding</keyword>
<dbReference type="Gene3D" id="2.20.25.90">
    <property type="entry name" value="ADC-like domains"/>
    <property type="match status" value="1"/>
</dbReference>
<dbReference type="InterPro" id="IPR006963">
    <property type="entry name" value="Mopterin_OxRdtase_4Fe-4S_dom"/>
</dbReference>
<dbReference type="GO" id="GO:0051539">
    <property type="term" value="F:4 iron, 4 sulfur cluster binding"/>
    <property type="evidence" value="ECO:0007669"/>
    <property type="project" value="UniProtKB-KW"/>
</dbReference>
<dbReference type="GO" id="GO:0003954">
    <property type="term" value="F:NADH dehydrogenase activity"/>
    <property type="evidence" value="ECO:0007669"/>
    <property type="project" value="TreeGrafter"/>
</dbReference>
<dbReference type="Pfam" id="PF13683">
    <property type="entry name" value="rve_3"/>
    <property type="match status" value="1"/>
</dbReference>
<dbReference type="SUPFAM" id="SSF50692">
    <property type="entry name" value="ADC-like"/>
    <property type="match status" value="1"/>
</dbReference>
<keyword evidence="4" id="KW-0411">Iron-sulfur</keyword>
<dbReference type="Proteomes" id="UP000286910">
    <property type="component" value="Unassembled WGS sequence"/>
</dbReference>
<proteinExistence type="predicted"/>
<evidence type="ECO:0000256" key="1">
    <source>
        <dbReference type="ARBA" id="ARBA00022485"/>
    </source>
</evidence>
<dbReference type="PANTHER" id="PTHR43105:SF10">
    <property type="entry name" value="NADH-QUINONE OXIDOREDUCTASE SUBUNIT G"/>
    <property type="match status" value="1"/>
</dbReference>
<organism evidence="6 7">
    <name type="scientific">Thermus scotoductus</name>
    <dbReference type="NCBI Taxonomy" id="37636"/>
    <lineage>
        <taxon>Bacteria</taxon>
        <taxon>Thermotogati</taxon>
        <taxon>Deinococcota</taxon>
        <taxon>Deinococci</taxon>
        <taxon>Thermales</taxon>
        <taxon>Thermaceae</taxon>
        <taxon>Thermus</taxon>
    </lineage>
</organism>
<evidence type="ECO:0000259" key="5">
    <source>
        <dbReference type="SMART" id="SM00926"/>
    </source>
</evidence>
<dbReference type="SMART" id="SM00926">
    <property type="entry name" value="Molybdop_Fe4S4"/>
    <property type="match status" value="1"/>
</dbReference>
<gene>
    <name evidence="6" type="ORF">CSW45_00950</name>
</gene>
<dbReference type="InterPro" id="IPR006657">
    <property type="entry name" value="MoPterin_dinucl-bd_dom"/>
</dbReference>
<evidence type="ECO:0000256" key="2">
    <source>
        <dbReference type="ARBA" id="ARBA00022723"/>
    </source>
</evidence>
<dbReference type="GO" id="GO:0046872">
    <property type="term" value="F:metal ion binding"/>
    <property type="evidence" value="ECO:0007669"/>
    <property type="project" value="UniProtKB-KW"/>
</dbReference>
<dbReference type="Gene3D" id="2.40.40.20">
    <property type="match status" value="1"/>
</dbReference>
<dbReference type="EMBL" id="PELR01000020">
    <property type="protein sequence ID" value="RTH07047.1"/>
    <property type="molecule type" value="Genomic_DNA"/>
</dbReference>
<keyword evidence="1" id="KW-0004">4Fe-4S</keyword>
<comment type="caution">
    <text evidence="6">The sequence shown here is derived from an EMBL/GenBank/DDBJ whole genome shotgun (WGS) entry which is preliminary data.</text>
</comment>
<protein>
    <submittedName>
        <fullName evidence="6">Nitrite reductase</fullName>
    </submittedName>
</protein>
<evidence type="ECO:0000256" key="4">
    <source>
        <dbReference type="ARBA" id="ARBA00023014"/>
    </source>
</evidence>
<dbReference type="InterPro" id="IPR009010">
    <property type="entry name" value="Asp_de-COase-like_dom_sf"/>
</dbReference>
<dbReference type="SUPFAM" id="SSF53706">
    <property type="entry name" value="Formate dehydrogenase/DMSO reductase, domains 1-3"/>
    <property type="match status" value="1"/>
</dbReference>
<keyword evidence="3" id="KW-0408">Iron</keyword>
<accession>A0A430RGE5</accession>
<name>A0A430RGE5_THESC</name>
<evidence type="ECO:0000313" key="6">
    <source>
        <dbReference type="EMBL" id="RTH07047.1"/>
    </source>
</evidence>
<dbReference type="InterPro" id="IPR050123">
    <property type="entry name" value="Prok_molybdopt-oxidoreductase"/>
</dbReference>
<evidence type="ECO:0000313" key="7">
    <source>
        <dbReference type="Proteomes" id="UP000286910"/>
    </source>
</evidence>
<dbReference type="Gene3D" id="3.40.50.740">
    <property type="match status" value="1"/>
</dbReference>
<dbReference type="GO" id="GO:0043546">
    <property type="term" value="F:molybdopterin cofactor binding"/>
    <property type="evidence" value="ECO:0007669"/>
    <property type="project" value="InterPro"/>
</dbReference>
<dbReference type="Gene3D" id="3.40.228.10">
    <property type="entry name" value="Dimethylsulfoxide Reductase, domain 2"/>
    <property type="match status" value="1"/>
</dbReference>
<dbReference type="CDD" id="cd00508">
    <property type="entry name" value="MopB_CT_Fdh-Nap-like"/>
    <property type="match status" value="1"/>
</dbReference>
<dbReference type="SUPFAM" id="SSF53098">
    <property type="entry name" value="Ribonuclease H-like"/>
    <property type="match status" value="1"/>
</dbReference>
<dbReference type="GO" id="GO:0016020">
    <property type="term" value="C:membrane"/>
    <property type="evidence" value="ECO:0007669"/>
    <property type="project" value="TreeGrafter"/>
</dbReference>